<dbReference type="Proteomes" id="UP000009282">
    <property type="component" value="Chromosome"/>
</dbReference>
<accession>G4QJF9</accession>
<dbReference type="eggNOG" id="ENOG5031TAP">
    <property type="taxonomic scope" value="Bacteria"/>
</dbReference>
<organism evidence="1 2">
    <name type="scientific">Glaciecola nitratireducens (strain JCM 12485 / KCTC 12276 / FR1064)</name>
    <dbReference type="NCBI Taxonomy" id="1085623"/>
    <lineage>
        <taxon>Bacteria</taxon>
        <taxon>Pseudomonadati</taxon>
        <taxon>Pseudomonadota</taxon>
        <taxon>Gammaproteobacteria</taxon>
        <taxon>Alteromonadales</taxon>
        <taxon>Alteromonadaceae</taxon>
        <taxon>Brumicola</taxon>
    </lineage>
</organism>
<name>G4QJF9_GLANF</name>
<evidence type="ECO:0000313" key="1">
    <source>
        <dbReference type="EMBL" id="AEP28565.1"/>
    </source>
</evidence>
<reference evidence="1 2" key="1">
    <citation type="journal article" date="2011" name="J. Bacteriol.">
        <title>Complete genome sequence of seawater bacterium Glaciecola nitratireducens FR1064T.</title>
        <authorList>
            <person name="Bian F."/>
            <person name="Qin Q.L."/>
            <person name="Xie B.B."/>
            <person name="Shu Y.L."/>
            <person name="Zhang X.Y."/>
            <person name="Yu Y."/>
            <person name="Chen B."/>
            <person name="Chen X.L."/>
            <person name="Zhou B.C."/>
            <person name="Zhang Y.Z."/>
        </authorList>
    </citation>
    <scope>NUCLEOTIDE SEQUENCE [LARGE SCALE GENOMIC DNA]</scope>
    <source>
        <strain evidence="2">JCM 12485 / KCTC 12276 / FR1064</strain>
    </source>
</reference>
<proteinExistence type="predicted"/>
<gene>
    <name evidence="1" type="ordered locus">GNIT_0411</name>
</gene>
<dbReference type="HOGENOM" id="CLU_132026_1_0_6"/>
<evidence type="ECO:0000313" key="2">
    <source>
        <dbReference type="Proteomes" id="UP000009282"/>
    </source>
</evidence>
<sequence length="79" mass="8897">MKVKIELELSPAEAREIFGLPDFSQLHTSITEELAEKCAQDPQKAFETFIKPSLENGLTGFTAYQKMMEGFLKGQKKSD</sequence>
<dbReference type="STRING" id="1085623.GNIT_0411"/>
<dbReference type="EMBL" id="CP003060">
    <property type="protein sequence ID" value="AEP28565.1"/>
    <property type="molecule type" value="Genomic_DNA"/>
</dbReference>
<dbReference type="OrthoDB" id="5740990at2"/>
<dbReference type="RefSeq" id="WP_014107443.1">
    <property type="nucleotide sequence ID" value="NC_016041.1"/>
</dbReference>
<dbReference type="KEGG" id="gni:GNIT_0411"/>
<keyword evidence="2" id="KW-1185">Reference proteome</keyword>
<dbReference type="AlphaFoldDB" id="G4QJF9"/>
<protein>
    <submittedName>
        <fullName evidence="1">Uncharacterized protein</fullName>
    </submittedName>
</protein>